<name>A0A448WTW3_9PLAT</name>
<keyword evidence="2" id="KW-0328">Glycosyltransferase</keyword>
<dbReference type="InterPro" id="IPR029044">
    <property type="entry name" value="Nucleotide-diphossugar_trans"/>
</dbReference>
<dbReference type="InterPro" id="IPR050757">
    <property type="entry name" value="Collagen_mod_GT25"/>
</dbReference>
<accession>A0A448WTW3</accession>
<evidence type="ECO:0000256" key="1">
    <source>
        <dbReference type="ARBA" id="ARBA00006721"/>
    </source>
</evidence>
<dbReference type="PANTHER" id="PTHR10730">
    <property type="entry name" value="PROCOLLAGEN-LYSINE,2-OXOGLUTARATE 5-DIOXYGENASE/GLYCOSYLTRANSFERASE 25 FAMILY MEMBER"/>
    <property type="match status" value="1"/>
</dbReference>
<evidence type="ECO:0000256" key="2">
    <source>
        <dbReference type="ARBA" id="ARBA00022676"/>
    </source>
</evidence>
<dbReference type="AlphaFoldDB" id="A0A448WTW3"/>
<comment type="similarity">
    <text evidence="1">Belongs to the glycosyltransferase 25 family.</text>
</comment>
<reference evidence="5" key="1">
    <citation type="submission" date="2018-11" db="EMBL/GenBank/DDBJ databases">
        <authorList>
            <consortium name="Pathogen Informatics"/>
        </authorList>
    </citation>
    <scope>NUCLEOTIDE SEQUENCE</scope>
</reference>
<keyword evidence="3" id="KW-0808">Transferase</keyword>
<proteinExistence type="inferred from homology"/>
<dbReference type="PANTHER" id="PTHR10730:SF53">
    <property type="entry name" value="GLYCOSYLTRANSFERASE 25 FAMILY MEMBER"/>
    <property type="match status" value="1"/>
</dbReference>
<keyword evidence="6" id="KW-1185">Reference proteome</keyword>
<dbReference type="EMBL" id="CAAALY010045157">
    <property type="protein sequence ID" value="VEL20179.1"/>
    <property type="molecule type" value="Genomic_DNA"/>
</dbReference>
<protein>
    <submittedName>
        <fullName evidence="5">Uncharacterized protein</fullName>
    </submittedName>
</protein>
<dbReference type="GO" id="GO:0050211">
    <property type="term" value="F:procollagen galactosyltransferase activity"/>
    <property type="evidence" value="ECO:0007669"/>
    <property type="project" value="TreeGrafter"/>
</dbReference>
<evidence type="ECO:0000256" key="4">
    <source>
        <dbReference type="SAM" id="MobiDB-lite"/>
    </source>
</evidence>
<dbReference type="OrthoDB" id="47375at2759"/>
<dbReference type="Gene3D" id="3.90.550.10">
    <property type="entry name" value="Spore Coat Polysaccharide Biosynthesis Protein SpsA, Chain A"/>
    <property type="match status" value="1"/>
</dbReference>
<dbReference type="Proteomes" id="UP000784294">
    <property type="component" value="Unassembled WGS sequence"/>
</dbReference>
<organism evidence="5 6">
    <name type="scientific">Protopolystoma xenopodis</name>
    <dbReference type="NCBI Taxonomy" id="117903"/>
    <lineage>
        <taxon>Eukaryota</taxon>
        <taxon>Metazoa</taxon>
        <taxon>Spiralia</taxon>
        <taxon>Lophotrochozoa</taxon>
        <taxon>Platyhelminthes</taxon>
        <taxon>Monogenea</taxon>
        <taxon>Polyopisthocotylea</taxon>
        <taxon>Polystomatidea</taxon>
        <taxon>Polystomatidae</taxon>
        <taxon>Protopolystoma</taxon>
    </lineage>
</organism>
<evidence type="ECO:0000313" key="6">
    <source>
        <dbReference type="Proteomes" id="UP000784294"/>
    </source>
</evidence>
<evidence type="ECO:0000313" key="5">
    <source>
        <dbReference type="EMBL" id="VEL20179.1"/>
    </source>
</evidence>
<dbReference type="SUPFAM" id="SSF53448">
    <property type="entry name" value="Nucleotide-diphospho-sugar transferases"/>
    <property type="match status" value="1"/>
</dbReference>
<feature type="compositionally biased region" description="Basic and acidic residues" evidence="4">
    <location>
        <begin position="1"/>
        <end position="12"/>
    </location>
</feature>
<feature type="non-terminal residue" evidence="5">
    <location>
        <position position="398"/>
    </location>
</feature>
<comment type="caution">
    <text evidence="5">The sequence shown here is derived from an EMBL/GenBank/DDBJ whole genome shotgun (WGS) entry which is preliminary data.</text>
</comment>
<gene>
    <name evidence="5" type="ORF">PXEA_LOCUS13619</name>
</gene>
<evidence type="ECO:0000256" key="3">
    <source>
        <dbReference type="ARBA" id="ARBA00022679"/>
    </source>
</evidence>
<feature type="region of interest" description="Disordered" evidence="4">
    <location>
        <begin position="1"/>
        <end position="23"/>
    </location>
</feature>
<sequence length="398" mass="44296">MLGDAKIELPREPKHKGKTETAPGVRLQTAEPQTASLRHSLTFAPTHSVPLHLHRHHSMQRIFWKFVAVVVLLGSVYLSVKHSSAKSPFVSTAGQEATSVPLGIKSANCRLPVSLDPSSAASDHDLFVSSFSEDQVWPSVSIGILVRNKAHSLPYFLGALESLDYPKSRIHLYIRADNCLDDSLTVLRRWVAAAAGAYHAVELLEDSKTAQLQGIPVAWTPEHYEHLIELRQAALDAARRAWADFHFSLDADVILMNKRTLRDLVEATLVPPPGGNIIVLAPMLNCTTSEVYSNFWGAMTEEGYYKRSDNYFDLQKRVSLGIHPVAMVHSALLVNLRNLVARQINYSPRPDTYQGPVDDLIIFARIAQTAGISLYLDNRQFYGYFAMPVDESDVEAMQ</sequence>